<protein>
    <submittedName>
        <fullName evidence="1">Uncharacterized protein</fullName>
    </submittedName>
</protein>
<name>A0ACB9MVL7_9MYRT</name>
<evidence type="ECO:0000313" key="1">
    <source>
        <dbReference type="EMBL" id="KAI4326570.1"/>
    </source>
</evidence>
<dbReference type="Proteomes" id="UP001057402">
    <property type="component" value="Chromosome 9"/>
</dbReference>
<gene>
    <name evidence="1" type="ORF">MLD38_031870</name>
</gene>
<organism evidence="1 2">
    <name type="scientific">Melastoma candidum</name>
    <dbReference type="NCBI Taxonomy" id="119954"/>
    <lineage>
        <taxon>Eukaryota</taxon>
        <taxon>Viridiplantae</taxon>
        <taxon>Streptophyta</taxon>
        <taxon>Embryophyta</taxon>
        <taxon>Tracheophyta</taxon>
        <taxon>Spermatophyta</taxon>
        <taxon>Magnoliopsida</taxon>
        <taxon>eudicotyledons</taxon>
        <taxon>Gunneridae</taxon>
        <taxon>Pentapetalae</taxon>
        <taxon>rosids</taxon>
        <taxon>malvids</taxon>
        <taxon>Myrtales</taxon>
        <taxon>Melastomataceae</taxon>
        <taxon>Melastomatoideae</taxon>
        <taxon>Melastomateae</taxon>
        <taxon>Melastoma</taxon>
    </lineage>
</organism>
<accession>A0ACB9MVL7</accession>
<proteinExistence type="predicted"/>
<reference evidence="2" key="1">
    <citation type="journal article" date="2023" name="Front. Plant Sci.">
        <title>Chromosomal-level genome assembly of Melastoma candidum provides insights into trichome evolution.</title>
        <authorList>
            <person name="Zhong Y."/>
            <person name="Wu W."/>
            <person name="Sun C."/>
            <person name="Zou P."/>
            <person name="Liu Y."/>
            <person name="Dai S."/>
            <person name="Zhou R."/>
        </authorList>
    </citation>
    <scope>NUCLEOTIDE SEQUENCE [LARGE SCALE GENOMIC DNA]</scope>
</reference>
<comment type="caution">
    <text evidence="1">The sequence shown here is derived from an EMBL/GenBank/DDBJ whole genome shotgun (WGS) entry which is preliminary data.</text>
</comment>
<evidence type="ECO:0000313" key="2">
    <source>
        <dbReference type="Proteomes" id="UP001057402"/>
    </source>
</evidence>
<sequence>MGERVASDVPSREIERHLLAAAEHLFMAMDECADLSGDARRVISDLQSRLLTKPMHPGRREEFFRETEERLKQSEKVIMDWEASRLMICELGEAERNGYLDAVVEIRRSIESLGKVDPFRIVKQKETFLRAERVLEMAMSRLEEEVKCILGRCKQTYEPRSMSFRSPADNLVFGESFSSVEDNPVDSPRREFEAVDLIRPDMIPVLKAIAKVMFDSDHGPEFCRAFIGARRDALHEYLAGLGMKQLSIEEILGLDWDVLSHEIRNWVRVMWIVTGFYLVSEQNLCNQVLAEFGEFASAAFLDISKLSNLTILNFSKAIVMSSHRPEKLFGVLNMYEVLADRIININALFSEEECSSIRIEFHDFLVVLGDYARATFSAFRNSIESDHSHKPFMKGGVHPLTSYVMNYIKTLCAYRATFDVLFRDEQVCFMCPSLVAEDMTEDEPTSPLDRHLQSILPVLEANLTEKSILLDQHALKHIFLMNNICYMVDKVKGSDDLRCCFGNEWIRKQIAKYQQHATIYLRVTWSCALMNLRESGYAPGSSAPKPRARAREKCRAFCLAFEEVYKLQTGWVIPNPQLRLELQIATSQKVITGYRAFLGMHKMDIDDKYIKYTADDLESLILDFFEGSNRSLPHANSRRRYPQHHLFTNWPAFSNAQKAENQRNFP</sequence>
<keyword evidence="2" id="KW-1185">Reference proteome</keyword>
<dbReference type="EMBL" id="CM042888">
    <property type="protein sequence ID" value="KAI4326570.1"/>
    <property type="molecule type" value="Genomic_DNA"/>
</dbReference>